<keyword evidence="3 6" id="KW-0479">Metal-binding</keyword>
<keyword evidence="9" id="KW-1185">Reference proteome</keyword>
<dbReference type="OrthoDB" id="9814063at2"/>
<dbReference type="Gene3D" id="1.10.760.10">
    <property type="entry name" value="Cytochrome c-like domain"/>
    <property type="match status" value="1"/>
</dbReference>
<organism evidence="8 9">
    <name type="scientific">Urechidicola croceus</name>
    <dbReference type="NCBI Taxonomy" id="1850246"/>
    <lineage>
        <taxon>Bacteria</taxon>
        <taxon>Pseudomonadati</taxon>
        <taxon>Bacteroidota</taxon>
        <taxon>Flavobacteriia</taxon>
        <taxon>Flavobacteriales</taxon>
        <taxon>Flavobacteriaceae</taxon>
        <taxon>Urechidicola</taxon>
    </lineage>
</organism>
<comment type="PTM">
    <text evidence="6">Binds 1 heme c group covalently per subunit.</text>
</comment>
<evidence type="ECO:0000256" key="6">
    <source>
        <dbReference type="PIRSR" id="PIRSR602324-1"/>
    </source>
</evidence>
<evidence type="ECO:0000313" key="9">
    <source>
        <dbReference type="Proteomes" id="UP000176050"/>
    </source>
</evidence>
<dbReference type="AlphaFoldDB" id="A0A1D8P646"/>
<protein>
    <recommendedName>
        <fullName evidence="7">Cytochrome c domain-containing protein</fullName>
    </recommendedName>
</protein>
<dbReference type="PROSITE" id="PS51007">
    <property type="entry name" value="CYTC"/>
    <property type="match status" value="1"/>
</dbReference>
<dbReference type="GO" id="GO:0005506">
    <property type="term" value="F:iron ion binding"/>
    <property type="evidence" value="ECO:0007669"/>
    <property type="project" value="InterPro"/>
</dbReference>
<dbReference type="Proteomes" id="UP000176050">
    <property type="component" value="Chromosome"/>
</dbReference>
<dbReference type="KEGG" id="lul:LPB138_04640"/>
<keyword evidence="2 6" id="KW-0349">Heme</keyword>
<dbReference type="SUPFAM" id="SSF46626">
    <property type="entry name" value="Cytochrome c"/>
    <property type="match status" value="1"/>
</dbReference>
<evidence type="ECO:0000256" key="3">
    <source>
        <dbReference type="ARBA" id="ARBA00022723"/>
    </source>
</evidence>
<name>A0A1D8P646_9FLAO</name>
<dbReference type="GO" id="GO:0020037">
    <property type="term" value="F:heme binding"/>
    <property type="evidence" value="ECO:0007669"/>
    <property type="project" value="InterPro"/>
</dbReference>
<dbReference type="GO" id="GO:0009055">
    <property type="term" value="F:electron transfer activity"/>
    <property type="evidence" value="ECO:0007669"/>
    <property type="project" value="InterPro"/>
</dbReference>
<evidence type="ECO:0000256" key="4">
    <source>
        <dbReference type="ARBA" id="ARBA00022982"/>
    </source>
</evidence>
<keyword evidence="1" id="KW-0813">Transport</keyword>
<dbReference type="STRING" id="1850246.LPB138_04640"/>
<dbReference type="EMBL" id="CP017478">
    <property type="protein sequence ID" value="AOW20012.1"/>
    <property type="molecule type" value="Genomic_DNA"/>
</dbReference>
<evidence type="ECO:0000313" key="8">
    <source>
        <dbReference type="EMBL" id="AOW20012.1"/>
    </source>
</evidence>
<feature type="binding site" description="covalent" evidence="6">
    <location>
        <position position="64"/>
    </location>
    <ligand>
        <name>heme c</name>
        <dbReference type="ChEBI" id="CHEBI:61717"/>
    </ligand>
</feature>
<gene>
    <name evidence="8" type="ORF">LPB138_04640</name>
</gene>
<dbReference type="RefSeq" id="WP_070236151.1">
    <property type="nucleotide sequence ID" value="NZ_CP017478.1"/>
</dbReference>
<dbReference type="InterPro" id="IPR036909">
    <property type="entry name" value="Cyt_c-like_dom_sf"/>
</dbReference>
<keyword evidence="4" id="KW-0249">Electron transport</keyword>
<dbReference type="Pfam" id="PF00034">
    <property type="entry name" value="Cytochrom_C"/>
    <property type="match status" value="1"/>
</dbReference>
<keyword evidence="5 6" id="KW-0408">Iron</keyword>
<feature type="domain" description="Cytochrome c" evidence="7">
    <location>
        <begin position="46"/>
        <end position="138"/>
    </location>
</feature>
<accession>A0A1D8P646</accession>
<dbReference type="InterPro" id="IPR009056">
    <property type="entry name" value="Cyt_c-like_dom"/>
</dbReference>
<evidence type="ECO:0000256" key="1">
    <source>
        <dbReference type="ARBA" id="ARBA00022448"/>
    </source>
</evidence>
<evidence type="ECO:0000256" key="5">
    <source>
        <dbReference type="ARBA" id="ARBA00023004"/>
    </source>
</evidence>
<sequence>MKKNLTVILVITSLIFISCGDKKKEEAPKKEIQKVERKVETPAVSDNVALGKKLFSSKGCMACHHATTKIVGPAIKDIAAVYESKNANIVKFLKGNSEAIVDTDPTQVAIMKNNIETILKDITGEELNAIAEYMRSVK</sequence>
<proteinExistence type="predicted"/>
<dbReference type="InterPro" id="IPR002324">
    <property type="entry name" value="Cyt_c_ID"/>
</dbReference>
<evidence type="ECO:0000256" key="2">
    <source>
        <dbReference type="ARBA" id="ARBA00022617"/>
    </source>
</evidence>
<dbReference type="PRINTS" id="PR00606">
    <property type="entry name" value="CYTCHROMECID"/>
</dbReference>
<feature type="binding site" description="covalent" evidence="6">
    <location>
        <position position="60"/>
    </location>
    <ligand>
        <name>heme c</name>
        <dbReference type="ChEBI" id="CHEBI:61717"/>
    </ligand>
</feature>
<dbReference type="PROSITE" id="PS51257">
    <property type="entry name" value="PROKAR_LIPOPROTEIN"/>
    <property type="match status" value="1"/>
</dbReference>
<evidence type="ECO:0000259" key="7">
    <source>
        <dbReference type="PROSITE" id="PS51007"/>
    </source>
</evidence>
<reference evidence="8 9" key="1">
    <citation type="submission" date="2016-10" db="EMBL/GenBank/DDBJ databases">
        <title>Lutibacter sp. LPB0138, isolated from marine gastropod.</title>
        <authorList>
            <person name="Kim E."/>
            <person name="Yi H."/>
        </authorList>
    </citation>
    <scope>NUCLEOTIDE SEQUENCE [LARGE SCALE GENOMIC DNA]</scope>
    <source>
        <strain evidence="8 9">LPB0138</strain>
    </source>
</reference>